<dbReference type="SUPFAM" id="SSF75516">
    <property type="entry name" value="Pheromone-binding domain of LuxR-like quorum-sensing transcription factors"/>
    <property type="match status" value="1"/>
</dbReference>
<evidence type="ECO:0000256" key="3">
    <source>
        <dbReference type="ARBA" id="ARBA00023163"/>
    </source>
</evidence>
<evidence type="ECO:0000313" key="5">
    <source>
        <dbReference type="EMBL" id="NVD26751.1"/>
    </source>
</evidence>
<dbReference type="Proteomes" id="UP000652427">
    <property type="component" value="Unassembled WGS sequence"/>
</dbReference>
<dbReference type="PANTHER" id="PTHR44688">
    <property type="entry name" value="DNA-BINDING TRANSCRIPTIONAL ACTIVATOR DEVR_DOSR"/>
    <property type="match status" value="1"/>
</dbReference>
<dbReference type="InterPro" id="IPR005143">
    <property type="entry name" value="TF_LuxR_autoind-bd_dom"/>
</dbReference>
<evidence type="ECO:0000256" key="1">
    <source>
        <dbReference type="ARBA" id="ARBA00023015"/>
    </source>
</evidence>
<dbReference type="RefSeq" id="WP_176278275.1">
    <property type="nucleotide sequence ID" value="NZ_JABWMH010000001.1"/>
</dbReference>
<dbReference type="Gene3D" id="1.10.10.10">
    <property type="entry name" value="Winged helix-like DNA-binding domain superfamily/Winged helix DNA-binding domain"/>
    <property type="match status" value="1"/>
</dbReference>
<feature type="domain" description="HTH luxR-type" evidence="4">
    <location>
        <begin position="168"/>
        <end position="233"/>
    </location>
</feature>
<keyword evidence="6" id="KW-1185">Reference proteome</keyword>
<keyword evidence="1" id="KW-0805">Transcription regulation</keyword>
<dbReference type="InterPro" id="IPR036388">
    <property type="entry name" value="WH-like_DNA-bd_sf"/>
</dbReference>
<dbReference type="InterPro" id="IPR000792">
    <property type="entry name" value="Tscrpt_reg_LuxR_C"/>
</dbReference>
<dbReference type="SUPFAM" id="SSF46894">
    <property type="entry name" value="C-terminal effector domain of the bipartite response regulators"/>
    <property type="match status" value="1"/>
</dbReference>
<dbReference type="PANTHER" id="PTHR44688:SF16">
    <property type="entry name" value="DNA-BINDING TRANSCRIPTIONAL ACTIVATOR DEVR_DOSR"/>
    <property type="match status" value="1"/>
</dbReference>
<dbReference type="Pfam" id="PF00196">
    <property type="entry name" value="GerE"/>
    <property type="match status" value="1"/>
</dbReference>
<comment type="caution">
    <text evidence="5">The sequence shown here is derived from an EMBL/GenBank/DDBJ whole genome shotgun (WGS) entry which is preliminary data.</text>
</comment>
<dbReference type="PROSITE" id="PS50043">
    <property type="entry name" value="HTH_LUXR_2"/>
    <property type="match status" value="1"/>
</dbReference>
<dbReference type="SMART" id="SM00421">
    <property type="entry name" value="HTH_LUXR"/>
    <property type="match status" value="1"/>
</dbReference>
<dbReference type="InterPro" id="IPR016032">
    <property type="entry name" value="Sig_transdc_resp-reg_C-effctor"/>
</dbReference>
<dbReference type="CDD" id="cd06170">
    <property type="entry name" value="LuxR_C_like"/>
    <property type="match status" value="1"/>
</dbReference>
<protein>
    <submittedName>
        <fullName evidence="5">Autoinducer binding domain-containing protein</fullName>
    </submittedName>
</protein>
<accession>A0ABX2MZG5</accession>
<evidence type="ECO:0000256" key="2">
    <source>
        <dbReference type="ARBA" id="ARBA00023125"/>
    </source>
</evidence>
<dbReference type="EMBL" id="JABWMH010000001">
    <property type="protein sequence ID" value="NVD26751.1"/>
    <property type="molecule type" value="Genomic_DNA"/>
</dbReference>
<evidence type="ECO:0000313" key="6">
    <source>
        <dbReference type="Proteomes" id="UP000652427"/>
    </source>
</evidence>
<proteinExistence type="predicted"/>
<dbReference type="Pfam" id="PF03472">
    <property type="entry name" value="Autoind_bind"/>
    <property type="match status" value="1"/>
</dbReference>
<keyword evidence="2" id="KW-0238">DNA-binding</keyword>
<dbReference type="Gene3D" id="3.30.450.80">
    <property type="entry name" value="Transcription factor LuxR-like, autoinducer-binding domain"/>
    <property type="match status" value="1"/>
</dbReference>
<evidence type="ECO:0000259" key="4">
    <source>
        <dbReference type="PROSITE" id="PS50043"/>
    </source>
</evidence>
<dbReference type="InterPro" id="IPR036693">
    <property type="entry name" value="TF_LuxR_autoind-bd_dom_sf"/>
</dbReference>
<organism evidence="5 6">
    <name type="scientific">Parasphingorhabdus flavimaris</name>
    <dbReference type="NCBI Taxonomy" id="266812"/>
    <lineage>
        <taxon>Bacteria</taxon>
        <taxon>Pseudomonadati</taxon>
        <taxon>Pseudomonadota</taxon>
        <taxon>Alphaproteobacteria</taxon>
        <taxon>Sphingomonadales</taxon>
        <taxon>Sphingomonadaceae</taxon>
        <taxon>Parasphingorhabdus</taxon>
    </lineage>
</organism>
<keyword evidence="3" id="KW-0804">Transcription</keyword>
<sequence>MVFKWNPVKEGNSVYLELNNLSDQLMAEGVTAISYHLTPPFYSQVSKRSSVFHAGYPQDIISTYLDPDFMESDPIPDHVMSIGHVMTWKQVIADQKLTEKHQNFLKVSIEKGFIDGVAVPLFGPQSRNSYFSMNFGKAISSEDEAVVRPLIGLAQSCHRRICAIINQAGESLPVLSEREGEVLYWISRGKSNGDMATILAISEATIDTYIRRLFKKLNVHDRISAVIVGLSSSLIKLR</sequence>
<gene>
    <name evidence="5" type="ORF">HUO14_02380</name>
</gene>
<name>A0ABX2MZG5_9SPHN</name>
<reference evidence="5 6" key="1">
    <citation type="submission" date="2020-06" db="EMBL/GenBank/DDBJ databases">
        <authorList>
            <person name="Kim S.-J."/>
            <person name="Park S.-J."/>
        </authorList>
    </citation>
    <scope>NUCLEOTIDE SEQUENCE [LARGE SCALE GENOMIC DNA]</scope>
    <source>
        <strain evidence="5 6">SW-151</strain>
    </source>
</reference>
<dbReference type="PRINTS" id="PR00038">
    <property type="entry name" value="HTHLUXR"/>
</dbReference>